<evidence type="ECO:0000256" key="2">
    <source>
        <dbReference type="ARBA" id="ARBA00009457"/>
    </source>
</evidence>
<reference evidence="8 9" key="1">
    <citation type="submission" date="2022-01" db="EMBL/GenBank/DDBJ databases">
        <title>A high-quality chromosome-level genome assembly of rohu carp, Labeo rohita.</title>
        <authorList>
            <person name="Arick M.A. II"/>
            <person name="Hsu C.-Y."/>
            <person name="Magbanua Z."/>
            <person name="Pechanova O."/>
            <person name="Grover C."/>
            <person name="Miller E."/>
            <person name="Thrash A."/>
            <person name="Ezzel L."/>
            <person name="Alam S."/>
            <person name="Benzie J."/>
            <person name="Hamilton M."/>
            <person name="Karsi A."/>
            <person name="Lawrence M.L."/>
            <person name="Peterson D.G."/>
        </authorList>
    </citation>
    <scope>NUCLEOTIDE SEQUENCE [LARGE SCALE GENOMIC DNA]</scope>
    <source>
        <strain evidence="9">BAU-BD-2019</strain>
        <tissue evidence="8">Blood</tissue>
    </source>
</reference>
<name>A0ABQ8MEJ2_LABRO</name>
<feature type="transmembrane region" description="Helical" evidence="7">
    <location>
        <begin position="85"/>
        <end position="105"/>
    </location>
</feature>
<organism evidence="8 9">
    <name type="scientific">Labeo rohita</name>
    <name type="common">Indian major carp</name>
    <name type="synonym">Cyprinus rohita</name>
    <dbReference type="NCBI Taxonomy" id="84645"/>
    <lineage>
        <taxon>Eukaryota</taxon>
        <taxon>Metazoa</taxon>
        <taxon>Chordata</taxon>
        <taxon>Craniata</taxon>
        <taxon>Vertebrata</taxon>
        <taxon>Euteleostomi</taxon>
        <taxon>Actinopterygii</taxon>
        <taxon>Neopterygii</taxon>
        <taxon>Teleostei</taxon>
        <taxon>Ostariophysi</taxon>
        <taxon>Cypriniformes</taxon>
        <taxon>Cyprinidae</taxon>
        <taxon>Labeoninae</taxon>
        <taxon>Labeonini</taxon>
        <taxon>Labeo</taxon>
    </lineage>
</organism>
<dbReference type="EMBL" id="JACTAM010000009">
    <property type="protein sequence ID" value="KAI2660687.1"/>
    <property type="molecule type" value="Genomic_DNA"/>
</dbReference>
<evidence type="ECO:0000313" key="8">
    <source>
        <dbReference type="EMBL" id="KAI2660687.1"/>
    </source>
</evidence>
<accession>A0ABQ8MEJ2</accession>
<evidence type="ECO:0000256" key="7">
    <source>
        <dbReference type="SAM" id="Phobius"/>
    </source>
</evidence>
<evidence type="ECO:0000256" key="3">
    <source>
        <dbReference type="ARBA" id="ARBA00022692"/>
    </source>
</evidence>
<dbReference type="PIRSF" id="PIRSF015840">
    <property type="entry name" value="DUF284_TM_euk"/>
    <property type="match status" value="1"/>
</dbReference>
<proteinExistence type="inferred from homology"/>
<evidence type="ECO:0000256" key="1">
    <source>
        <dbReference type="ARBA" id="ARBA00004370"/>
    </source>
</evidence>
<evidence type="ECO:0000256" key="5">
    <source>
        <dbReference type="ARBA" id="ARBA00023136"/>
    </source>
</evidence>
<comment type="caution">
    <text evidence="8">The sequence shown here is derived from an EMBL/GenBank/DDBJ whole genome shotgun (WGS) entry which is preliminary data.</text>
</comment>
<dbReference type="Pfam" id="PF03381">
    <property type="entry name" value="CDC50"/>
    <property type="match status" value="1"/>
</dbReference>
<protein>
    <recommendedName>
        <fullName evidence="6">Cell cycle control protein</fullName>
    </recommendedName>
</protein>
<sequence>MLLPHITAESRNEERLNSDGKECVERRGGLTVRAKDGEQRCVCIRKSEMGKKQAATGPLSRRPDNSAFKQQRLPAWSPSLTAQTVLPTFYILSLVCLLLGIWLLITVKNTYELKGDVFFYYGLRNFHQNLRRYMDSRDDTQMVGRKNNLKAPSSYCAPFQYDAKGLPIAPCGAVANSMFNDSLSVTYNPSGGSEMPVLLYRKGIAWYTDKNVKFRNPPTNSTFTLQQAFEGTTQPLYWQRAVYELDDENSNNNGFINDDLIVWMREAAFPNFKKLYGVLNRAREPFTEGLPAGNYTLSINYNFPVAPFSGRKELVISMVSWFGGQNYFLPIAYLVTSGLILVTAVVLTTVYVKVGKKGKNMEE</sequence>
<dbReference type="InterPro" id="IPR005045">
    <property type="entry name" value="CDC50/LEM3_fam"/>
</dbReference>
<dbReference type="PANTHER" id="PTHR10926:SF68">
    <property type="entry name" value="CELL CYCLE CONTROL PROTEIN"/>
    <property type="match status" value="1"/>
</dbReference>
<evidence type="ECO:0000313" key="9">
    <source>
        <dbReference type="Proteomes" id="UP000830375"/>
    </source>
</evidence>
<comment type="subcellular location">
    <subcellularLocation>
        <location evidence="1">Membrane</location>
    </subcellularLocation>
</comment>
<keyword evidence="5 6" id="KW-0472">Membrane</keyword>
<keyword evidence="9" id="KW-1185">Reference proteome</keyword>
<keyword evidence="4 7" id="KW-1133">Transmembrane helix</keyword>
<dbReference type="Proteomes" id="UP000830375">
    <property type="component" value="Unassembled WGS sequence"/>
</dbReference>
<evidence type="ECO:0000256" key="4">
    <source>
        <dbReference type="ARBA" id="ARBA00022989"/>
    </source>
</evidence>
<dbReference type="PANTHER" id="PTHR10926">
    <property type="entry name" value="CELL CYCLE CONTROL PROTEIN 50"/>
    <property type="match status" value="1"/>
</dbReference>
<comment type="similarity">
    <text evidence="2 6">Belongs to the CDC50/LEM3 family.</text>
</comment>
<keyword evidence="3 7" id="KW-0812">Transmembrane</keyword>
<evidence type="ECO:0000256" key="6">
    <source>
        <dbReference type="PIRNR" id="PIRNR015840"/>
    </source>
</evidence>
<gene>
    <name evidence="8" type="ORF">H4Q32_008322</name>
</gene>
<feature type="transmembrane region" description="Helical" evidence="7">
    <location>
        <begin position="327"/>
        <end position="352"/>
    </location>
</feature>